<dbReference type="AlphaFoldDB" id="A0A0L0FBI9"/>
<evidence type="ECO:0000313" key="2">
    <source>
        <dbReference type="EMBL" id="KNC74110.1"/>
    </source>
</evidence>
<dbReference type="Proteomes" id="UP000054560">
    <property type="component" value="Unassembled WGS sequence"/>
</dbReference>
<dbReference type="RefSeq" id="XP_014148012.1">
    <property type="nucleotide sequence ID" value="XM_014292537.1"/>
</dbReference>
<organism evidence="2 3">
    <name type="scientific">Sphaeroforma arctica JP610</name>
    <dbReference type="NCBI Taxonomy" id="667725"/>
    <lineage>
        <taxon>Eukaryota</taxon>
        <taxon>Ichthyosporea</taxon>
        <taxon>Ichthyophonida</taxon>
        <taxon>Sphaeroforma</taxon>
    </lineage>
</organism>
<dbReference type="EMBL" id="KQ244749">
    <property type="protein sequence ID" value="KNC74110.1"/>
    <property type="molecule type" value="Genomic_DNA"/>
</dbReference>
<proteinExistence type="predicted"/>
<accession>A0A0L0FBI9</accession>
<evidence type="ECO:0000256" key="1">
    <source>
        <dbReference type="SAM" id="MobiDB-lite"/>
    </source>
</evidence>
<name>A0A0L0FBI9_9EUKA</name>
<gene>
    <name evidence="2" type="ORF">SARC_13333</name>
</gene>
<keyword evidence="3" id="KW-1185">Reference proteome</keyword>
<evidence type="ECO:0000313" key="3">
    <source>
        <dbReference type="Proteomes" id="UP000054560"/>
    </source>
</evidence>
<protein>
    <submittedName>
        <fullName evidence="2">Uncharacterized protein</fullName>
    </submittedName>
</protein>
<sequence>MSRPAHRVEKLTAIKANADAHNYVKKINMRADATPEERAKHHIFAEHSPVVDKVEPVAHPVVVEGTGHVGNTESKLEPHINNGHTHHVNDGLTKGVPSGHANAGTTNPNY</sequence>
<dbReference type="GeneID" id="25913837"/>
<reference evidence="2 3" key="1">
    <citation type="submission" date="2011-02" db="EMBL/GenBank/DDBJ databases">
        <title>The Genome Sequence of Sphaeroforma arctica JP610.</title>
        <authorList>
            <consortium name="The Broad Institute Genome Sequencing Platform"/>
            <person name="Russ C."/>
            <person name="Cuomo C."/>
            <person name="Young S.K."/>
            <person name="Zeng Q."/>
            <person name="Gargeya S."/>
            <person name="Alvarado L."/>
            <person name="Berlin A."/>
            <person name="Chapman S.B."/>
            <person name="Chen Z."/>
            <person name="Freedman E."/>
            <person name="Gellesch M."/>
            <person name="Goldberg J."/>
            <person name="Griggs A."/>
            <person name="Gujja S."/>
            <person name="Heilman E."/>
            <person name="Heiman D."/>
            <person name="Howarth C."/>
            <person name="Mehta T."/>
            <person name="Neiman D."/>
            <person name="Pearson M."/>
            <person name="Roberts A."/>
            <person name="Saif S."/>
            <person name="Shea T."/>
            <person name="Shenoy N."/>
            <person name="Sisk P."/>
            <person name="Stolte C."/>
            <person name="Sykes S."/>
            <person name="White J."/>
            <person name="Yandava C."/>
            <person name="Burger G."/>
            <person name="Gray M.W."/>
            <person name="Holland P.W.H."/>
            <person name="King N."/>
            <person name="Lang F.B.F."/>
            <person name="Roger A.J."/>
            <person name="Ruiz-Trillo I."/>
            <person name="Haas B."/>
            <person name="Nusbaum C."/>
            <person name="Birren B."/>
        </authorList>
    </citation>
    <scope>NUCLEOTIDE SEQUENCE [LARGE SCALE GENOMIC DNA]</scope>
    <source>
        <strain evidence="2 3">JP610</strain>
    </source>
</reference>
<feature type="region of interest" description="Disordered" evidence="1">
    <location>
        <begin position="67"/>
        <end position="110"/>
    </location>
</feature>